<evidence type="ECO:0000256" key="2">
    <source>
        <dbReference type="ARBA" id="ARBA00022723"/>
    </source>
</evidence>
<dbReference type="InterPro" id="IPR001261">
    <property type="entry name" value="ArgE/DapE_CS"/>
</dbReference>
<dbReference type="EMBL" id="JAQSIO010000004">
    <property type="protein sequence ID" value="MDD0815790.1"/>
    <property type="molecule type" value="Genomic_DNA"/>
</dbReference>
<feature type="domain" description="Peptidase M20 dimerisation" evidence="6">
    <location>
        <begin position="215"/>
        <end position="330"/>
    </location>
</feature>
<name>A0ABT5MKP4_9BURK</name>
<evidence type="ECO:0000256" key="1">
    <source>
        <dbReference type="ARBA" id="ARBA00001947"/>
    </source>
</evidence>
<dbReference type="Proteomes" id="UP001528672">
    <property type="component" value="Unassembled WGS sequence"/>
</dbReference>
<evidence type="ECO:0000256" key="5">
    <source>
        <dbReference type="SAM" id="SignalP"/>
    </source>
</evidence>
<dbReference type="InterPro" id="IPR011650">
    <property type="entry name" value="Peptidase_M20_dimer"/>
</dbReference>
<feature type="signal peptide" evidence="5">
    <location>
        <begin position="1"/>
        <end position="22"/>
    </location>
</feature>
<dbReference type="Pfam" id="PF01546">
    <property type="entry name" value="Peptidase_M20"/>
    <property type="match status" value="1"/>
</dbReference>
<sequence length="437" mass="46557">MFNKNGLALFSLVAALCGTAQAQLSDTEQKIVAAVQQRSPAALLLLEKAVRINSGTLNPQGVRAVGELFRAELDELGFQTRWIDMPPAMKRAGHLVASHEGGAGKRVLLLGHLDTVFEKTSTVPLWERRGDRVRGQGVNDMKGGDVILIEALRALKSVGALDPANVDVMLTGDEERAGKPLQVARADMVALAKRADYALSFEGSNKHQGVDTASIARRSSGGWVLRVKGKPAHSMGVFSNASGYGAIYETARILNAFREQVIEPSLTFNPGLVYGGTDVSYAEDTATASAFGKSNVIARDAEVLGDLRYLSPEQGERARQKMLGIVSNGNLPGTSASIRFTENYPPMPPTEAGQQLAARYSQASQDAGLGRIELLDPGLRGAGDVQFVAPYTVGIDGLGAQGRGAHTDEEDLEIASIERGTIRAALLIYRLTLLPAP</sequence>
<dbReference type="SUPFAM" id="SSF53187">
    <property type="entry name" value="Zn-dependent exopeptidases"/>
    <property type="match status" value="1"/>
</dbReference>
<keyword evidence="3" id="KW-0378">Hydrolase</keyword>
<comment type="cofactor">
    <cofactor evidence="1">
        <name>Zn(2+)</name>
        <dbReference type="ChEBI" id="CHEBI:29105"/>
    </cofactor>
</comment>
<accession>A0ABT5MKP4</accession>
<proteinExistence type="predicted"/>
<keyword evidence="8" id="KW-1185">Reference proteome</keyword>
<keyword evidence="4" id="KW-0862">Zinc</keyword>
<dbReference type="Pfam" id="PF07687">
    <property type="entry name" value="M20_dimer"/>
    <property type="match status" value="1"/>
</dbReference>
<dbReference type="RefSeq" id="WP_273927473.1">
    <property type="nucleotide sequence ID" value="NZ_JAQSIO010000004.1"/>
</dbReference>
<keyword evidence="5" id="KW-0732">Signal</keyword>
<evidence type="ECO:0000259" key="6">
    <source>
        <dbReference type="Pfam" id="PF07687"/>
    </source>
</evidence>
<dbReference type="PROSITE" id="PS00758">
    <property type="entry name" value="ARGE_DAPE_CPG2_1"/>
    <property type="match status" value="1"/>
</dbReference>
<dbReference type="SUPFAM" id="SSF55031">
    <property type="entry name" value="Bacterial exopeptidase dimerisation domain"/>
    <property type="match status" value="1"/>
</dbReference>
<evidence type="ECO:0000256" key="4">
    <source>
        <dbReference type="ARBA" id="ARBA00022833"/>
    </source>
</evidence>
<dbReference type="Gene3D" id="3.30.70.360">
    <property type="match status" value="1"/>
</dbReference>
<gene>
    <name evidence="7" type="ORF">PSQ39_14225</name>
</gene>
<organism evidence="7 8">
    <name type="scientific">Curvibacter microcysteis</name>
    <dbReference type="NCBI Taxonomy" id="3026419"/>
    <lineage>
        <taxon>Bacteria</taxon>
        <taxon>Pseudomonadati</taxon>
        <taxon>Pseudomonadota</taxon>
        <taxon>Betaproteobacteria</taxon>
        <taxon>Burkholderiales</taxon>
        <taxon>Comamonadaceae</taxon>
        <taxon>Curvibacter</taxon>
    </lineage>
</organism>
<dbReference type="InterPro" id="IPR002933">
    <property type="entry name" value="Peptidase_M20"/>
</dbReference>
<evidence type="ECO:0000313" key="8">
    <source>
        <dbReference type="Proteomes" id="UP001528672"/>
    </source>
</evidence>
<dbReference type="InterPro" id="IPR050072">
    <property type="entry name" value="Peptidase_M20A"/>
</dbReference>
<comment type="caution">
    <text evidence="7">The sequence shown here is derived from an EMBL/GenBank/DDBJ whole genome shotgun (WGS) entry which is preliminary data.</text>
</comment>
<dbReference type="InterPro" id="IPR036264">
    <property type="entry name" value="Bact_exopeptidase_dim_dom"/>
</dbReference>
<dbReference type="Gene3D" id="3.40.630.10">
    <property type="entry name" value="Zn peptidases"/>
    <property type="match status" value="1"/>
</dbReference>
<reference evidence="7 8" key="1">
    <citation type="submission" date="2023-02" db="EMBL/GenBank/DDBJ databases">
        <title>Bacterial whole genome sequence for Curvibacter sp. HBC28.</title>
        <authorList>
            <person name="Le V."/>
            <person name="Ko S.-R."/>
            <person name="Ahn C.-Y."/>
            <person name="Oh H.-M."/>
        </authorList>
    </citation>
    <scope>NUCLEOTIDE SEQUENCE [LARGE SCALE GENOMIC DNA]</scope>
    <source>
        <strain evidence="7 8">HBC28</strain>
    </source>
</reference>
<keyword evidence="2" id="KW-0479">Metal-binding</keyword>
<feature type="chain" id="PRO_5046783787" evidence="5">
    <location>
        <begin position="23"/>
        <end position="437"/>
    </location>
</feature>
<dbReference type="PANTHER" id="PTHR43808:SF32">
    <property type="entry name" value="ARGE_DAPE-RELATED DEACYLASE"/>
    <property type="match status" value="1"/>
</dbReference>
<evidence type="ECO:0000313" key="7">
    <source>
        <dbReference type="EMBL" id="MDD0815790.1"/>
    </source>
</evidence>
<protein>
    <submittedName>
        <fullName evidence="7">M20/M25/M40 family metallo-hydrolase</fullName>
    </submittedName>
</protein>
<evidence type="ECO:0000256" key="3">
    <source>
        <dbReference type="ARBA" id="ARBA00022801"/>
    </source>
</evidence>
<dbReference type="PANTHER" id="PTHR43808">
    <property type="entry name" value="ACETYLORNITHINE DEACETYLASE"/>
    <property type="match status" value="1"/>
</dbReference>